<dbReference type="GO" id="GO:0042742">
    <property type="term" value="P:defense response to bacterium"/>
    <property type="evidence" value="ECO:0007669"/>
    <property type="project" value="UniProtKB-KW"/>
</dbReference>
<gene>
    <name evidence="4" type="primary">24</name>
    <name evidence="4" type="ORF">SEA_ELESAR_24</name>
</gene>
<dbReference type="Proteomes" id="UP000290693">
    <property type="component" value="Segment"/>
</dbReference>
<dbReference type="EMBL" id="MK392368">
    <property type="protein sequence ID" value="QAY16076.1"/>
    <property type="molecule type" value="Genomic_DNA"/>
</dbReference>
<keyword evidence="5" id="KW-1185">Reference proteome</keyword>
<accession>A0A411CQK1</accession>
<dbReference type="PANTHER" id="PTHR21666:SF270">
    <property type="entry name" value="MUREIN HYDROLASE ACTIVATOR ENVC"/>
    <property type="match status" value="1"/>
</dbReference>
<dbReference type="GO" id="GO:0031640">
    <property type="term" value="P:killing of cells of another organism"/>
    <property type="evidence" value="ECO:0007669"/>
    <property type="project" value="UniProtKB-KW"/>
</dbReference>
<sequence length="291" mass="31661">MIQLVRPHDGPVTQWYGNIQPDGLPHAGQDYGYTDGVKVYPNVYAAAPGEVIWAGDSRNLGWPNEFYVNPDFDRSDAQDTSAGNLIVIDHGDFVTGYAHLESFRVKAGDTVKTRQHIAITGNTGYSFGRHLHFFLMLQPYHYATSTYGCSDPNPYFGGIAAQGTTTPQEVDELSAADVKEIKDYIHALLVKGYTSAGEQKPGIADIVTENQRRIGRVANQVWEAEFVHQGAHSARTELVRLHQKVIALTAAVGALSKNPNLTAEQITDAVKAGLAEAVVDVDVNINGKEAV</sequence>
<feature type="domain" description="M23ase beta-sheet core" evidence="3">
    <location>
        <begin position="26"/>
        <end position="135"/>
    </location>
</feature>
<evidence type="ECO:0000313" key="4">
    <source>
        <dbReference type="EMBL" id="QAY16076.1"/>
    </source>
</evidence>
<dbReference type="InterPro" id="IPR011055">
    <property type="entry name" value="Dup_hybrid_motif"/>
</dbReference>
<dbReference type="RefSeq" id="YP_010761189.1">
    <property type="nucleotide sequence ID" value="NC_073593.1"/>
</dbReference>
<evidence type="ECO:0000313" key="5">
    <source>
        <dbReference type="Proteomes" id="UP000290693"/>
    </source>
</evidence>
<evidence type="ECO:0000256" key="2">
    <source>
        <dbReference type="ARBA" id="ARBA00022638"/>
    </source>
</evidence>
<dbReference type="PANTHER" id="PTHR21666">
    <property type="entry name" value="PEPTIDASE-RELATED"/>
    <property type="match status" value="1"/>
</dbReference>
<dbReference type="GO" id="GO:0004222">
    <property type="term" value="F:metalloendopeptidase activity"/>
    <property type="evidence" value="ECO:0007669"/>
    <property type="project" value="TreeGrafter"/>
</dbReference>
<dbReference type="Pfam" id="PF01551">
    <property type="entry name" value="Peptidase_M23"/>
    <property type="match status" value="1"/>
</dbReference>
<dbReference type="SUPFAM" id="SSF51261">
    <property type="entry name" value="Duplicated hybrid motif"/>
    <property type="match status" value="1"/>
</dbReference>
<dbReference type="InterPro" id="IPR016047">
    <property type="entry name" value="M23ase_b-sheet_dom"/>
</dbReference>
<dbReference type="GeneID" id="80034303"/>
<organism evidence="4 5">
    <name type="scientific">Arthrobacter phage Elesar</name>
    <dbReference type="NCBI Taxonomy" id="2510522"/>
    <lineage>
        <taxon>Viruses</taxon>
        <taxon>Duplodnaviria</taxon>
        <taxon>Heunggongvirae</taxon>
        <taxon>Uroviricota</taxon>
        <taxon>Caudoviricetes</taxon>
        <taxon>Daemsvirinae</taxon>
        <taxon>Elesarvirus</taxon>
        <taxon>Elesarvirus elesar</taxon>
    </lineage>
</organism>
<evidence type="ECO:0000259" key="3">
    <source>
        <dbReference type="Pfam" id="PF01551"/>
    </source>
</evidence>
<proteinExistence type="predicted"/>
<dbReference type="Gene3D" id="2.70.70.10">
    <property type="entry name" value="Glucose Permease (Domain IIA)"/>
    <property type="match status" value="1"/>
</dbReference>
<keyword evidence="1" id="KW-0929">Antimicrobial</keyword>
<protein>
    <submittedName>
        <fullName evidence="4">Lysin A</fullName>
    </submittedName>
</protein>
<dbReference type="KEGG" id="vg:80034303"/>
<keyword evidence="2" id="KW-0081">Bacteriolytic enzyme</keyword>
<evidence type="ECO:0000256" key="1">
    <source>
        <dbReference type="ARBA" id="ARBA00022529"/>
    </source>
</evidence>
<name>A0A411CQK1_9CAUD</name>
<dbReference type="CDD" id="cd12797">
    <property type="entry name" value="M23_peptidase"/>
    <property type="match status" value="1"/>
</dbReference>
<reference evidence="4 5" key="1">
    <citation type="submission" date="2019-01" db="EMBL/GenBank/DDBJ databases">
        <authorList>
            <person name="Adair T.L."/>
            <person name="Lucas L.G."/>
            <person name="Young A.M."/>
            <person name="Antrich S.C."/>
            <person name="Baird A.G."/>
            <person name="Dunn E.L."/>
            <person name="Fernandes B.I."/>
            <person name="Fraley E.G."/>
            <person name="Ghanem A.X."/>
            <person name="Gilbert M.G."/>
            <person name="Morris T.B."/>
            <person name="Nortch B.D."/>
            <person name="Overcash M.E."/>
            <person name="Pavleszek K.E."/>
            <person name="Pellegrini L.I.O."/>
            <person name="Pham L.T."/>
            <person name="Rule L.S."/>
            <person name="Schultz E.M."/>
            <person name="Smith J."/>
            <person name="Thong B.J."/>
            <person name="Turner H.A."/>
            <person name="Walker G."/>
            <person name="Whitaker Z.J."/>
            <person name="Wilsey R.N."/>
            <person name="Yanney R.L."/>
            <person name="Klyczek K."/>
            <person name="Garlena R.A."/>
            <person name="Russell D.A."/>
            <person name="Pope W.H."/>
            <person name="Jacobs-Sera D."/>
            <person name="Hatfull G.F."/>
        </authorList>
    </citation>
    <scope>NUCLEOTIDE SEQUENCE [LARGE SCALE GENOMIC DNA]</scope>
</reference>
<dbReference type="InterPro" id="IPR050570">
    <property type="entry name" value="Cell_wall_metabolism_enzyme"/>
</dbReference>